<evidence type="ECO:0000313" key="1">
    <source>
        <dbReference type="EMBL" id="CAB4324151.1"/>
    </source>
</evidence>
<proteinExistence type="predicted"/>
<reference evidence="1" key="1">
    <citation type="submission" date="2020-05" db="EMBL/GenBank/DDBJ databases">
        <authorList>
            <person name="Chiriac C."/>
            <person name="Salcher M."/>
            <person name="Ghai R."/>
            <person name="Kavagutti S V."/>
        </authorList>
    </citation>
    <scope>NUCLEOTIDE SEQUENCE</scope>
</reference>
<accession>A0A6J5YI57</accession>
<organism evidence="1">
    <name type="scientific">freshwater metagenome</name>
    <dbReference type="NCBI Taxonomy" id="449393"/>
    <lineage>
        <taxon>unclassified sequences</taxon>
        <taxon>metagenomes</taxon>
        <taxon>ecological metagenomes</taxon>
    </lineage>
</organism>
<evidence type="ECO:0000313" key="2">
    <source>
        <dbReference type="EMBL" id="CAB4948322.1"/>
    </source>
</evidence>
<sequence>MTMPMNLPTLYSIRMWTEDVNPSYITFIDEMRATGQDVVDIFVTHDGYNTLDEWAGGVVERLLELWTEGTELHLTGYCGGGDLLITALPILERSGIHADYVGFVDIRAVRQGDPLQKGLFSLYEVPWSGRIWRQLMRLTPPDRETLGVVIGSILRRSVRSVIELPKRGWRSKKRRNPAIYRQLWLEYRCAWPSVKTPAYLYVCANSVERYTPGDPSAGSALTLQGGFVIRSIDGNHETCIAPPYSTDLIARINADRRAVVAGVGAFQ</sequence>
<name>A0A6J5YI57_9ZZZZ</name>
<dbReference type="AlphaFoldDB" id="A0A6J5YI57"/>
<dbReference type="InterPro" id="IPR029058">
    <property type="entry name" value="AB_hydrolase_fold"/>
</dbReference>
<dbReference type="EMBL" id="CAFBNC010000106">
    <property type="protein sequence ID" value="CAB4948322.1"/>
    <property type="molecule type" value="Genomic_DNA"/>
</dbReference>
<protein>
    <submittedName>
        <fullName evidence="1">Unannotated protein</fullName>
    </submittedName>
</protein>
<dbReference type="EMBL" id="CAEMXZ010000108">
    <property type="protein sequence ID" value="CAB4324151.1"/>
    <property type="molecule type" value="Genomic_DNA"/>
</dbReference>
<gene>
    <name evidence="1" type="ORF">UFOPK1392_01915</name>
    <name evidence="2" type="ORF">UFOPK3733_01719</name>
</gene>
<dbReference type="SUPFAM" id="SSF53474">
    <property type="entry name" value="alpha/beta-Hydrolases"/>
    <property type="match status" value="1"/>
</dbReference>
<dbReference type="Gene3D" id="3.40.50.1820">
    <property type="entry name" value="alpha/beta hydrolase"/>
    <property type="match status" value="1"/>
</dbReference>